<dbReference type="PROSITE" id="PS50158">
    <property type="entry name" value="ZF_CCHC"/>
    <property type="match status" value="1"/>
</dbReference>
<dbReference type="GO" id="GO:0006397">
    <property type="term" value="P:mRNA processing"/>
    <property type="evidence" value="ECO:0007669"/>
    <property type="project" value="UniProtKB-KW"/>
</dbReference>
<dbReference type="GO" id="GO:0003676">
    <property type="term" value="F:nucleic acid binding"/>
    <property type="evidence" value="ECO:0007669"/>
    <property type="project" value="InterPro"/>
</dbReference>
<proteinExistence type="predicted"/>
<dbReference type="OrthoDB" id="3004182at2759"/>
<organism evidence="5 6">
    <name type="scientific">Tricholomella constricta</name>
    <dbReference type="NCBI Taxonomy" id="117010"/>
    <lineage>
        <taxon>Eukaryota</taxon>
        <taxon>Fungi</taxon>
        <taxon>Dikarya</taxon>
        <taxon>Basidiomycota</taxon>
        <taxon>Agaricomycotina</taxon>
        <taxon>Agaricomycetes</taxon>
        <taxon>Agaricomycetidae</taxon>
        <taxon>Agaricales</taxon>
        <taxon>Tricholomatineae</taxon>
        <taxon>Lyophyllaceae</taxon>
        <taxon>Tricholomella</taxon>
    </lineage>
</organism>
<feature type="domain" description="CCHC-type" evidence="4">
    <location>
        <begin position="322"/>
        <end position="336"/>
    </location>
</feature>
<evidence type="ECO:0000259" key="4">
    <source>
        <dbReference type="PROSITE" id="PS50158"/>
    </source>
</evidence>
<dbReference type="GO" id="GO:0008270">
    <property type="term" value="F:zinc ion binding"/>
    <property type="evidence" value="ECO:0007669"/>
    <property type="project" value="UniProtKB-KW"/>
</dbReference>
<name>A0A8H5HMW2_9AGAR</name>
<dbReference type="InterPro" id="IPR036875">
    <property type="entry name" value="Znf_CCHC_sf"/>
</dbReference>
<gene>
    <name evidence="5" type="ORF">D9615_002402</name>
</gene>
<evidence type="ECO:0000313" key="5">
    <source>
        <dbReference type="EMBL" id="KAF5386021.1"/>
    </source>
</evidence>
<dbReference type="SUPFAM" id="SSF57756">
    <property type="entry name" value="Retrovirus zinc finger-like domains"/>
    <property type="match status" value="1"/>
</dbReference>
<keyword evidence="2" id="KW-0862">Zinc</keyword>
<keyword evidence="2" id="KW-0479">Metal-binding</keyword>
<dbReference type="EMBL" id="JAACJP010000003">
    <property type="protein sequence ID" value="KAF5386021.1"/>
    <property type="molecule type" value="Genomic_DNA"/>
</dbReference>
<comment type="caution">
    <text evidence="5">The sequence shown here is derived from an EMBL/GenBank/DDBJ whole genome shotgun (WGS) entry which is preliminary data.</text>
</comment>
<keyword evidence="1" id="KW-0507">mRNA processing</keyword>
<evidence type="ECO:0000256" key="2">
    <source>
        <dbReference type="PROSITE-ProRule" id="PRU00047"/>
    </source>
</evidence>
<feature type="region of interest" description="Disordered" evidence="3">
    <location>
        <begin position="280"/>
        <end position="321"/>
    </location>
</feature>
<accession>A0A8H5HMW2</accession>
<evidence type="ECO:0000313" key="6">
    <source>
        <dbReference type="Proteomes" id="UP000565441"/>
    </source>
</evidence>
<reference evidence="5 6" key="1">
    <citation type="journal article" date="2020" name="ISME J.">
        <title>Uncovering the hidden diversity of litter-decomposition mechanisms in mushroom-forming fungi.</title>
        <authorList>
            <person name="Floudas D."/>
            <person name="Bentzer J."/>
            <person name="Ahren D."/>
            <person name="Johansson T."/>
            <person name="Persson P."/>
            <person name="Tunlid A."/>
        </authorList>
    </citation>
    <scope>NUCLEOTIDE SEQUENCE [LARGE SCALE GENOMIC DNA]</scope>
    <source>
        <strain evidence="5 6">CBS 661.87</strain>
    </source>
</reference>
<evidence type="ECO:0000256" key="1">
    <source>
        <dbReference type="ARBA" id="ARBA00022664"/>
    </source>
</evidence>
<keyword evidence="6" id="KW-1185">Reference proteome</keyword>
<dbReference type="AlphaFoldDB" id="A0A8H5HMW2"/>
<dbReference type="Proteomes" id="UP000565441">
    <property type="component" value="Unassembled WGS sequence"/>
</dbReference>
<feature type="compositionally biased region" description="Low complexity" evidence="3">
    <location>
        <begin position="288"/>
        <end position="321"/>
    </location>
</feature>
<keyword evidence="2" id="KW-0863">Zinc-finger</keyword>
<protein>
    <recommendedName>
        <fullName evidence="4">CCHC-type domain-containing protein</fullName>
    </recommendedName>
</protein>
<sequence>MYTSSSSQCQGFAQLDQSTALPFTSSSQRQGFAQLDQTTALPSTSPVSGTHFPNLSSIPLLSSVNDWSTWHSAALQVIEATGFFDHIVDVFSPDVLLDPTAYPSFPPPINIVQFTQEELEVYKSWWAQDDIVSFVLVGKLGPTLSSLIPSKRDTWGNPRRTARDILRILRTKYGVYDACSAAIVRDSVLSKKVVGNDVSSYVDLWRKAVIQVEGTHWDFSSYEKVQHFADGLPRTYEYETLRIQIREGFNVHPPHGTISFHDASQAALDIELASRRLTASHGTVPCRSPTSPTTSSPSSTPATSSTDTNPPSRTPSSVTRPRCSNCGALGHVAGNCWEPGGGDVSGQDRYLVANSPVLAFMFL</sequence>
<dbReference type="InterPro" id="IPR001878">
    <property type="entry name" value="Znf_CCHC"/>
</dbReference>
<evidence type="ECO:0000256" key="3">
    <source>
        <dbReference type="SAM" id="MobiDB-lite"/>
    </source>
</evidence>